<feature type="region of interest" description="Disordered" evidence="2">
    <location>
        <begin position="125"/>
        <end position="155"/>
    </location>
</feature>
<proteinExistence type="predicted"/>
<evidence type="ECO:0000256" key="1">
    <source>
        <dbReference type="SAM" id="Coils"/>
    </source>
</evidence>
<dbReference type="AlphaFoldDB" id="A0A4Q2K2L0"/>
<evidence type="ECO:0000313" key="3">
    <source>
        <dbReference type="EMBL" id="RXZ54708.1"/>
    </source>
</evidence>
<accession>A0A4Q2K2L0</accession>
<dbReference type="RefSeq" id="WP_129425353.1">
    <property type="nucleotide sequence ID" value="NZ_SDPW01000001.1"/>
</dbReference>
<organism evidence="3 4">
    <name type="scientific">Senegalimassilia faecalis</name>
    <dbReference type="NCBI Taxonomy" id="2509433"/>
    <lineage>
        <taxon>Bacteria</taxon>
        <taxon>Bacillati</taxon>
        <taxon>Actinomycetota</taxon>
        <taxon>Coriobacteriia</taxon>
        <taxon>Coriobacteriales</taxon>
        <taxon>Coriobacteriaceae</taxon>
        <taxon>Senegalimassilia</taxon>
    </lineage>
</organism>
<keyword evidence="4" id="KW-1185">Reference proteome</keyword>
<dbReference type="Proteomes" id="UP000293345">
    <property type="component" value="Unassembled WGS sequence"/>
</dbReference>
<keyword evidence="1" id="KW-0175">Coiled coil</keyword>
<comment type="caution">
    <text evidence="3">The sequence shown here is derived from an EMBL/GenBank/DDBJ whole genome shotgun (WGS) entry which is preliminary data.</text>
</comment>
<name>A0A4Q2K2L0_9ACTN</name>
<feature type="coiled-coil region" evidence="1">
    <location>
        <begin position="160"/>
        <end position="187"/>
    </location>
</feature>
<reference evidence="3 4" key="1">
    <citation type="submission" date="2019-01" db="EMBL/GenBank/DDBJ databases">
        <title>Senegalimassilia sp. nov. KGMB04484 isolated human feces.</title>
        <authorList>
            <person name="Han K.-I."/>
            <person name="Kim J.-S."/>
            <person name="Lee K.C."/>
            <person name="Suh M.K."/>
            <person name="Eom M.K."/>
            <person name="Lee J.H."/>
            <person name="Park S.-H."/>
            <person name="Kang S.W."/>
            <person name="Park J.-E."/>
            <person name="Oh B.S."/>
            <person name="Yu S.Y."/>
            <person name="Choi S.-H."/>
            <person name="Lee D.H."/>
            <person name="Yoon H."/>
            <person name="Kim B.-Y."/>
            <person name="Lee J.H."/>
            <person name="Lee J.-S."/>
        </authorList>
    </citation>
    <scope>NUCLEOTIDE SEQUENCE [LARGE SCALE GENOMIC DNA]</scope>
    <source>
        <strain evidence="3 4">KGMB04484</strain>
    </source>
</reference>
<gene>
    <name evidence="3" type="ORF">ET524_09600</name>
</gene>
<sequence>MKGKAEARRVVEKPVEFKTEADLVNACEWCEQRQVELGQRVKIFPETFNPRIRAQRMMALLWASQVKQDENGVCDSPYLQVLESRCRSHVKSQVEDYSSTLHVATIAVDAAEQLCASVGGEVARSEEAAKQEPEVDLSATDGLSEADRSAVASHDSDVVRARKKAALAAAEARRDELTALLNRARRIQALLAESMERNMAYCQNHFREQALSHLRWSHKRAGLNRPYVLPGVLEKLPDIELSELAELAGEGSAGEVDVGAGEKAGADAGKLGSAGDAADVAVAVADAAAGAGVSVDAREEGVR</sequence>
<dbReference type="EMBL" id="SDPW01000001">
    <property type="protein sequence ID" value="RXZ54708.1"/>
    <property type="molecule type" value="Genomic_DNA"/>
</dbReference>
<protein>
    <submittedName>
        <fullName evidence="3">Uncharacterized protein</fullName>
    </submittedName>
</protein>
<evidence type="ECO:0000313" key="4">
    <source>
        <dbReference type="Proteomes" id="UP000293345"/>
    </source>
</evidence>
<evidence type="ECO:0000256" key="2">
    <source>
        <dbReference type="SAM" id="MobiDB-lite"/>
    </source>
</evidence>